<dbReference type="EMBL" id="LCBD01000031">
    <property type="protein sequence ID" value="KKS03719.1"/>
    <property type="molecule type" value="Genomic_DNA"/>
</dbReference>
<dbReference type="Proteomes" id="UP000034286">
    <property type="component" value="Unassembled WGS sequence"/>
</dbReference>
<reference evidence="1 2" key="1">
    <citation type="journal article" date="2015" name="Nature">
        <title>rRNA introns, odd ribosomes, and small enigmatic genomes across a large radiation of phyla.</title>
        <authorList>
            <person name="Brown C.T."/>
            <person name="Hug L.A."/>
            <person name="Thomas B.C."/>
            <person name="Sharon I."/>
            <person name="Castelle C.J."/>
            <person name="Singh A."/>
            <person name="Wilkins M.J."/>
            <person name="Williams K.H."/>
            <person name="Banfield J.F."/>
        </authorList>
    </citation>
    <scope>NUCLEOTIDE SEQUENCE [LARGE SCALE GENOMIC DNA]</scope>
</reference>
<name>A0A0G0VS72_9BACT</name>
<evidence type="ECO:0000313" key="2">
    <source>
        <dbReference type="Proteomes" id="UP000034286"/>
    </source>
</evidence>
<dbReference type="Gene3D" id="3.30.460.40">
    <property type="match status" value="1"/>
</dbReference>
<sequence>MQIIEGLLIVNIPQSVKYFMERENNRFNKEVSLFRKLSFLDLPLFDFAVFGSAPMVAHGLKRSINDLDVIARKSAWEKAKTFGTPEVSRSKFGSVISLMGGAIEVFDQWPPEGKWNIDKLIDEAEIINGLRFVRLEVVAEWKRDSSRRKDLEDITQIENFLRRYRGDQ</sequence>
<evidence type="ECO:0000313" key="1">
    <source>
        <dbReference type="EMBL" id="KKS03719.1"/>
    </source>
</evidence>
<protein>
    <submittedName>
        <fullName evidence="1">Transcriptional regulator, AraC family</fullName>
    </submittedName>
</protein>
<organism evidence="1 2">
    <name type="scientific">Candidatus Woesebacteria bacterium GW2011_GWE1_41_24</name>
    <dbReference type="NCBI Taxonomy" id="1618597"/>
    <lineage>
        <taxon>Bacteria</taxon>
        <taxon>Candidatus Woeseibacteriota</taxon>
    </lineage>
</organism>
<dbReference type="AlphaFoldDB" id="A0A0G0VS72"/>
<accession>A0A0G0VS72</accession>
<comment type="caution">
    <text evidence="1">The sequence shown here is derived from an EMBL/GenBank/DDBJ whole genome shotgun (WGS) entry which is preliminary data.</text>
</comment>
<gene>
    <name evidence="1" type="ORF">UU57_C0031G0012</name>
</gene>
<proteinExistence type="predicted"/>